<dbReference type="GO" id="GO:0005737">
    <property type="term" value="C:cytoplasm"/>
    <property type="evidence" value="ECO:0007669"/>
    <property type="project" value="UniProtKB-SubCell"/>
</dbReference>
<dbReference type="OrthoDB" id="1120942at2"/>
<dbReference type="Pfam" id="PF06857">
    <property type="entry name" value="ACP"/>
    <property type="match status" value="1"/>
</dbReference>
<keyword evidence="7" id="KW-1185">Reference proteome</keyword>
<accession>A0A2T0B9Q5</accession>
<evidence type="ECO:0000256" key="5">
    <source>
        <dbReference type="PIRSR" id="PIRSR002736-50"/>
    </source>
</evidence>
<feature type="modified residue" description="O-(phosphoribosyl dephospho-coenzyme A)serine" evidence="4 5">
    <location>
        <position position="14"/>
    </location>
</feature>
<protein>
    <recommendedName>
        <fullName evidence="4">Citrate lyase acyl carrier protein</fullName>
    </recommendedName>
    <alternativeName>
        <fullName evidence="4">Citrate lyase gamma chain</fullName>
    </alternativeName>
</protein>
<sequence length="99" mass="10834">MEIKKVGKAGTLESCDIVIIIEPNSNKGIEVNLNSSVDKQFGSQIKKVIEDTLLALAVKDATVHANDRGALDFTIKARVQAAAYRGADVKDYCWEVIDR</sequence>
<dbReference type="GO" id="GO:0016829">
    <property type="term" value="F:lyase activity"/>
    <property type="evidence" value="ECO:0007669"/>
    <property type="project" value="UniProtKB-KW"/>
</dbReference>
<dbReference type="NCBIfam" id="TIGR01608">
    <property type="entry name" value="citD"/>
    <property type="match status" value="1"/>
</dbReference>
<dbReference type="NCBIfam" id="NF009726">
    <property type="entry name" value="PRK13253.1"/>
    <property type="match status" value="1"/>
</dbReference>
<keyword evidence="2 4" id="KW-0963">Cytoplasm</keyword>
<evidence type="ECO:0000313" key="6">
    <source>
        <dbReference type="EMBL" id="PRR80572.1"/>
    </source>
</evidence>
<dbReference type="AlphaFoldDB" id="A0A2T0B9Q5"/>
<evidence type="ECO:0000256" key="4">
    <source>
        <dbReference type="HAMAP-Rule" id="MF_00805"/>
    </source>
</evidence>
<evidence type="ECO:0000256" key="1">
    <source>
        <dbReference type="ARBA" id="ARBA00004496"/>
    </source>
</evidence>
<dbReference type="InterPro" id="IPR023439">
    <property type="entry name" value="Mal_deCO2ase/Cit_lyase_ACP"/>
</dbReference>
<dbReference type="RefSeq" id="WP_106062371.1">
    <property type="nucleotide sequence ID" value="NZ_PVXO01000005.1"/>
</dbReference>
<reference evidence="6 7" key="1">
    <citation type="submission" date="2018-03" db="EMBL/GenBank/DDBJ databases">
        <title>Genome sequence of Clostridium liquoris DSM 100320.</title>
        <authorList>
            <person name="Poehlein A."/>
            <person name="Daniel R."/>
        </authorList>
    </citation>
    <scope>NUCLEOTIDE SEQUENCE [LARGE SCALE GENOMIC DNA]</scope>
    <source>
        <strain evidence="6 7">DSM 100320</strain>
    </source>
</reference>
<dbReference type="HAMAP" id="MF_00805">
    <property type="entry name" value="CitD"/>
    <property type="match status" value="1"/>
</dbReference>
<comment type="similarity">
    <text evidence="4">Belongs to the CitD family.</text>
</comment>
<comment type="subunit">
    <text evidence="4">Oligomer with a subunit composition of (alpha,beta,gamma)6.</text>
</comment>
<keyword evidence="6" id="KW-0456">Lyase</keyword>
<keyword evidence="3 4" id="KW-0597">Phosphoprotein</keyword>
<dbReference type="PIRSF" id="PIRSF002736">
    <property type="entry name" value="Citrt_lyas_gamma"/>
    <property type="match status" value="1"/>
</dbReference>
<dbReference type="EMBL" id="PVXO01000005">
    <property type="protein sequence ID" value="PRR80572.1"/>
    <property type="molecule type" value="Genomic_DNA"/>
</dbReference>
<evidence type="ECO:0000256" key="3">
    <source>
        <dbReference type="ARBA" id="ARBA00022553"/>
    </source>
</evidence>
<gene>
    <name evidence="6" type="primary">citD_2</name>
    <name evidence="4" type="synonym">citD</name>
    <name evidence="6" type="ORF">CLLI_01450</name>
</gene>
<dbReference type="InterPro" id="IPR006495">
    <property type="entry name" value="CitD"/>
</dbReference>
<comment type="caution">
    <text evidence="6">The sequence shown here is derived from an EMBL/GenBank/DDBJ whole genome shotgun (WGS) entry which is preliminary data.</text>
</comment>
<dbReference type="Proteomes" id="UP000239706">
    <property type="component" value="Unassembled WGS sequence"/>
</dbReference>
<organism evidence="6 7">
    <name type="scientific">Clostridium liquoris</name>
    <dbReference type="NCBI Taxonomy" id="1289519"/>
    <lineage>
        <taxon>Bacteria</taxon>
        <taxon>Bacillati</taxon>
        <taxon>Bacillota</taxon>
        <taxon>Clostridia</taxon>
        <taxon>Eubacteriales</taxon>
        <taxon>Clostridiaceae</taxon>
        <taxon>Clostridium</taxon>
    </lineage>
</organism>
<proteinExistence type="inferred from homology"/>
<name>A0A2T0B9Q5_9CLOT</name>
<evidence type="ECO:0000256" key="2">
    <source>
        <dbReference type="ARBA" id="ARBA00022490"/>
    </source>
</evidence>
<comment type="function">
    <text evidence="4">Covalent carrier of the coenzyme of citrate lyase.</text>
</comment>
<evidence type="ECO:0000313" key="7">
    <source>
        <dbReference type="Proteomes" id="UP000239706"/>
    </source>
</evidence>
<comment type="subcellular location">
    <subcellularLocation>
        <location evidence="1 4">Cytoplasm</location>
    </subcellularLocation>
</comment>